<accession>A0A7R8W6N6</accession>
<keyword evidence="2" id="KW-0472">Membrane</keyword>
<feature type="region of interest" description="Disordered" evidence="1">
    <location>
        <begin position="743"/>
        <end position="780"/>
    </location>
</feature>
<dbReference type="AlphaFoldDB" id="A0A7R8W6N6"/>
<name>A0A7R8W6N6_9CRUS</name>
<feature type="compositionally biased region" description="Basic and acidic residues" evidence="1">
    <location>
        <begin position="370"/>
        <end position="383"/>
    </location>
</feature>
<evidence type="ECO:0000256" key="2">
    <source>
        <dbReference type="SAM" id="Phobius"/>
    </source>
</evidence>
<proteinExistence type="predicted"/>
<evidence type="ECO:0000313" key="3">
    <source>
        <dbReference type="EMBL" id="CAD7225947.1"/>
    </source>
</evidence>
<dbReference type="EMBL" id="OB660701">
    <property type="protein sequence ID" value="CAD7225947.1"/>
    <property type="molecule type" value="Genomic_DNA"/>
</dbReference>
<sequence length="780" mass="87371">MTTENFILLFLLKLRKKIWWSWKTVCTILLPPKSTAQRVAEIDCRQSYFHVMISLVGFLVYFSLIITAENMPHRRSEYDLQNPSELPLVSDSPQFGSRNLKQRWKLLREALAKEEHTTKESAANLVTTSKTPNDVQKVDNMTNSLIDQKRLRKVERINEKIPDELISPPATVPHSTLPPQIKAPDMVYQGVQLPTNESSKTELKNSGKSRLGEAMASPSVEHPVILSNPSWRSLVRLRRVLAQLPEGRKISSKKKDFWEAVDRAFKKTSQLVSKKRRKRDLMLILGDDGQTSKSFRRNEEKTLEKNIQETQSMQRLKPNQAVKRSPEGKDKQKQLLKIHLQKNIGKTLLGTFAPDQHNKGWKNGRNAPQQRDKREINPHDPDTYKTFPIQLRVQDPFGQEKFIKSLMLIPNTALEIIEEDQLNNVQHKKMPGMEQFVAIQLQTHFQGFEFPLPPSCQNNTNFTTNITTKDSLVPKKTTANVTTAAPTMDKRAIEGTVPCHVICRLLGKGFGVHCSEFTECNESNMFKPLDFPCNRYVSTMKKAYDAYHGPAAWSHRVLFRLAMKNAVEGMLVTGITLLCGLGLFLFFAIVTQTISAYGRAFVSDDHYLLNNPGVSAGLSAPRAAGGHEGPGSYHPGQTYLAMLLRRIIIGTADDNAEDVPEAASSESTTTAATVFMEAPTAAAISCERSAEIKLSARVTWTAEDPDAVTIGKASTAQGPAPSCFEQTHLRIAEDLGVRQMSAAAGPEELSIEEPSFATSNEVCHNEESRLLKSDTEVRRD</sequence>
<evidence type="ECO:0000256" key="1">
    <source>
        <dbReference type="SAM" id="MobiDB-lite"/>
    </source>
</evidence>
<keyword evidence="2" id="KW-0812">Transmembrane</keyword>
<feature type="region of interest" description="Disordered" evidence="1">
    <location>
        <begin position="351"/>
        <end position="385"/>
    </location>
</feature>
<reference evidence="3" key="1">
    <citation type="submission" date="2020-11" db="EMBL/GenBank/DDBJ databases">
        <authorList>
            <person name="Tran Van P."/>
        </authorList>
    </citation>
    <scope>NUCLEOTIDE SEQUENCE</scope>
</reference>
<organism evidence="3">
    <name type="scientific">Cyprideis torosa</name>
    <dbReference type="NCBI Taxonomy" id="163714"/>
    <lineage>
        <taxon>Eukaryota</taxon>
        <taxon>Metazoa</taxon>
        <taxon>Ecdysozoa</taxon>
        <taxon>Arthropoda</taxon>
        <taxon>Crustacea</taxon>
        <taxon>Oligostraca</taxon>
        <taxon>Ostracoda</taxon>
        <taxon>Podocopa</taxon>
        <taxon>Podocopida</taxon>
        <taxon>Cytherocopina</taxon>
        <taxon>Cytheroidea</taxon>
        <taxon>Cytherideidae</taxon>
        <taxon>Cyprideis</taxon>
    </lineage>
</organism>
<feature type="transmembrane region" description="Helical" evidence="2">
    <location>
        <begin position="570"/>
        <end position="590"/>
    </location>
</feature>
<feature type="transmembrane region" description="Helical" evidence="2">
    <location>
        <begin position="48"/>
        <end position="68"/>
    </location>
</feature>
<keyword evidence="2" id="KW-1133">Transmembrane helix</keyword>
<gene>
    <name evidence="3" type="ORF">CTOB1V02_LOCUS3875</name>
</gene>
<feature type="compositionally biased region" description="Basic and acidic residues" evidence="1">
    <location>
        <begin position="763"/>
        <end position="780"/>
    </location>
</feature>
<protein>
    <submittedName>
        <fullName evidence="3">Uncharacterized protein</fullName>
    </submittedName>
</protein>